<gene>
    <name evidence="4" type="ORF">GSY69_10150</name>
</gene>
<evidence type="ECO:0000313" key="4">
    <source>
        <dbReference type="EMBL" id="MYM20315.1"/>
    </source>
</evidence>
<dbReference type="Proteomes" id="UP000469215">
    <property type="component" value="Unassembled WGS sequence"/>
</dbReference>
<evidence type="ECO:0000256" key="2">
    <source>
        <dbReference type="SAM" id="Phobius"/>
    </source>
</evidence>
<feature type="signal peptide" evidence="3">
    <location>
        <begin position="1"/>
        <end position="25"/>
    </location>
</feature>
<reference evidence="4 5" key="1">
    <citation type="submission" date="2020-01" db="EMBL/GenBank/DDBJ databases">
        <authorList>
            <person name="Deng T."/>
        </authorList>
    </citation>
    <scope>NUCLEOTIDE SEQUENCE [LARGE SCALE GENOMIC DNA]</scope>
    <source>
        <strain evidence="4 5">5221</strain>
    </source>
</reference>
<organism evidence="4 5">
    <name type="scientific">Brevibacterium rongguiense</name>
    <dbReference type="NCBI Taxonomy" id="2695267"/>
    <lineage>
        <taxon>Bacteria</taxon>
        <taxon>Bacillati</taxon>
        <taxon>Actinomycetota</taxon>
        <taxon>Actinomycetes</taxon>
        <taxon>Micrococcales</taxon>
        <taxon>Brevibacteriaceae</taxon>
        <taxon>Brevibacterium</taxon>
    </lineage>
</organism>
<evidence type="ECO:0000256" key="1">
    <source>
        <dbReference type="SAM" id="MobiDB-lite"/>
    </source>
</evidence>
<comment type="caution">
    <text evidence="4">The sequence shown here is derived from an EMBL/GenBank/DDBJ whole genome shotgun (WGS) entry which is preliminary data.</text>
</comment>
<protein>
    <submittedName>
        <fullName evidence="4">LPXTG cell wall anchor domain-containing protein</fullName>
    </submittedName>
</protein>
<accession>A0A6N9H8N2</accession>
<dbReference type="NCBIfam" id="TIGR01167">
    <property type="entry name" value="LPXTG_anchor"/>
    <property type="match status" value="1"/>
</dbReference>
<dbReference type="EMBL" id="WWEQ01000046">
    <property type="protein sequence ID" value="MYM20315.1"/>
    <property type="molecule type" value="Genomic_DNA"/>
</dbReference>
<feature type="compositionally biased region" description="Gly residues" evidence="1">
    <location>
        <begin position="569"/>
        <end position="581"/>
    </location>
</feature>
<feature type="transmembrane region" description="Helical" evidence="2">
    <location>
        <begin position="601"/>
        <end position="621"/>
    </location>
</feature>
<keyword evidence="2" id="KW-0812">Transmembrane</keyword>
<keyword evidence="5" id="KW-1185">Reference proteome</keyword>
<feature type="chain" id="PRO_5026809696" evidence="3">
    <location>
        <begin position="26"/>
        <end position="627"/>
    </location>
</feature>
<feature type="compositionally biased region" description="Low complexity" evidence="1">
    <location>
        <begin position="50"/>
        <end position="81"/>
    </location>
</feature>
<feature type="compositionally biased region" description="Low complexity" evidence="1">
    <location>
        <begin position="535"/>
        <end position="555"/>
    </location>
</feature>
<feature type="compositionally biased region" description="Low complexity" evidence="1">
    <location>
        <begin position="87"/>
        <end position="109"/>
    </location>
</feature>
<evidence type="ECO:0000313" key="5">
    <source>
        <dbReference type="Proteomes" id="UP000469215"/>
    </source>
</evidence>
<sequence>MKKLLAPAVIATVGALSLTTLPAIADATASPTKTAEAKAAATTEKKAEPTSEQAKPAPEKTPAPVKKAEAKTAPAKKAAPAKPEPSAKPAAQAAPSAAKASPKAIRAPKTSPEPQADEKTSEAPASSVTPLFGDPVDAVEIGDHGLSVKLTGLKPNSKVFGTAYLDDNSVGKRTGTADASGDLTLQVPYQGSTTNLKSGVAIDVHLEYTSASGADGADTLTTHVGKEIEEAPLATLALDLPNPAPKQMILTKGFPVQIADVKPGSEVKTSVRLSTPGSPVVAEGSGTTKDDGTGRIEAKFTGDAKELTPGVIASVRVEYTRTDGTVYATTLSTAISDDATEEPTADPTSDPTSTPTDDPTSTPTDEPTTDPTSTPTGEPTTDPTEDPTAPPTDDPTDEPTTAPTETPTSPAPTSDPTDPPTSPGSHTNTEARLIVNPHRLTPAAFTNAHKGVDIAATKLEPGQAVTFTVKPHNSHVKAYSRTIVSNADGVAGWKLYGTNPHNLGAYVGTYDVTASIPPVPDDAHGDSAQGEAAHAGGTVARAGAQAAQQDQQAKQGKTRVLADSFTVGSRGGANPGDNGGDSGRDDTGSDNGDLPRTGAQLGGLAIGGTLLLVGGAAVMLTRRRTRD</sequence>
<dbReference type="PANTHER" id="PTHR33683:SF46">
    <property type="entry name" value="SUSHI DOMAIN-CONTAINING PROTEIN"/>
    <property type="match status" value="1"/>
</dbReference>
<feature type="region of interest" description="Disordered" evidence="1">
    <location>
        <begin position="269"/>
        <end position="295"/>
    </location>
</feature>
<keyword evidence="2" id="KW-0472">Membrane</keyword>
<dbReference type="RefSeq" id="WP_160953735.1">
    <property type="nucleotide sequence ID" value="NZ_WWEQ01000046.1"/>
</dbReference>
<proteinExistence type="predicted"/>
<keyword evidence="2" id="KW-1133">Transmembrane helix</keyword>
<evidence type="ECO:0000256" key="3">
    <source>
        <dbReference type="SAM" id="SignalP"/>
    </source>
</evidence>
<feature type="compositionally biased region" description="Low complexity" evidence="1">
    <location>
        <begin position="27"/>
        <end position="42"/>
    </location>
</feature>
<feature type="compositionally biased region" description="Low complexity" evidence="1">
    <location>
        <begin position="345"/>
        <end position="382"/>
    </location>
</feature>
<feature type="region of interest" description="Disordered" evidence="1">
    <location>
        <begin position="332"/>
        <end position="429"/>
    </location>
</feature>
<feature type="region of interest" description="Disordered" evidence="1">
    <location>
        <begin position="517"/>
        <end position="596"/>
    </location>
</feature>
<keyword evidence="3" id="KW-0732">Signal</keyword>
<feature type="region of interest" description="Disordered" evidence="1">
    <location>
        <begin position="25"/>
        <end position="131"/>
    </location>
</feature>
<dbReference type="PANTHER" id="PTHR33683">
    <property type="entry name" value="1, PUTATIVE-RELATED"/>
    <property type="match status" value="1"/>
</dbReference>
<dbReference type="AlphaFoldDB" id="A0A6N9H8N2"/>
<feature type="compositionally biased region" description="Low complexity" evidence="1">
    <location>
        <begin position="398"/>
        <end position="416"/>
    </location>
</feature>
<name>A0A6N9H8N2_9MICO</name>